<gene>
    <name evidence="2" type="ORF">LTR09_006806</name>
</gene>
<dbReference type="Proteomes" id="UP001271007">
    <property type="component" value="Unassembled WGS sequence"/>
</dbReference>
<comment type="caution">
    <text evidence="2">The sequence shown here is derived from an EMBL/GenBank/DDBJ whole genome shotgun (WGS) entry which is preliminary data.</text>
</comment>
<dbReference type="EMBL" id="JAWDJX010000022">
    <property type="protein sequence ID" value="KAK3052214.1"/>
    <property type="molecule type" value="Genomic_DNA"/>
</dbReference>
<proteinExistence type="predicted"/>
<feature type="region of interest" description="Disordered" evidence="1">
    <location>
        <begin position="1"/>
        <end position="185"/>
    </location>
</feature>
<organism evidence="2 3">
    <name type="scientific">Extremus antarcticus</name>
    <dbReference type="NCBI Taxonomy" id="702011"/>
    <lineage>
        <taxon>Eukaryota</taxon>
        <taxon>Fungi</taxon>
        <taxon>Dikarya</taxon>
        <taxon>Ascomycota</taxon>
        <taxon>Pezizomycotina</taxon>
        <taxon>Dothideomycetes</taxon>
        <taxon>Dothideomycetidae</taxon>
        <taxon>Mycosphaerellales</taxon>
        <taxon>Extremaceae</taxon>
        <taxon>Extremus</taxon>
    </lineage>
</organism>
<sequence length="224" mass="24095">MGSRCKQITPSSGEKTSTENIPSYQQDRTTMSNNQGYHDSSHGGQPLPTNNPWADQTGSGVTGANLPAYGSAPHETQQQSQQQYGQQQIDAAFGPPRGHPSGQEHSAQQQYGQQQVNTAYAPPSGPPPGQHQHQQQSQPNRAGTFQETDFIPESERGEQREAMEQFEMTKSGNESQTDRDVAQLQREFPGVDGSLIAALYGDNGGLGPTREMLQELAGAGAQGS</sequence>
<feature type="compositionally biased region" description="Polar residues" evidence="1">
    <location>
        <begin position="103"/>
        <end position="118"/>
    </location>
</feature>
<evidence type="ECO:0000256" key="1">
    <source>
        <dbReference type="SAM" id="MobiDB-lite"/>
    </source>
</evidence>
<keyword evidence="3" id="KW-1185">Reference proteome</keyword>
<feature type="compositionally biased region" description="Polar residues" evidence="1">
    <location>
        <begin position="1"/>
        <end position="38"/>
    </location>
</feature>
<name>A0AAJ0DKP1_9PEZI</name>
<accession>A0AAJ0DKP1</accession>
<dbReference type="AlphaFoldDB" id="A0AAJ0DKP1"/>
<feature type="compositionally biased region" description="Low complexity" evidence="1">
    <location>
        <begin position="77"/>
        <end position="88"/>
    </location>
</feature>
<feature type="compositionally biased region" description="Polar residues" evidence="1">
    <location>
        <begin position="47"/>
        <end position="59"/>
    </location>
</feature>
<feature type="compositionally biased region" description="Low complexity" evidence="1">
    <location>
        <begin position="130"/>
        <end position="139"/>
    </location>
</feature>
<protein>
    <submittedName>
        <fullName evidence="2">Uncharacterized protein</fullName>
    </submittedName>
</protein>
<evidence type="ECO:0000313" key="2">
    <source>
        <dbReference type="EMBL" id="KAK3052214.1"/>
    </source>
</evidence>
<reference evidence="2" key="1">
    <citation type="submission" date="2023-04" db="EMBL/GenBank/DDBJ databases">
        <title>Black Yeasts Isolated from many extreme environments.</title>
        <authorList>
            <person name="Coleine C."/>
            <person name="Stajich J.E."/>
            <person name="Selbmann L."/>
        </authorList>
    </citation>
    <scope>NUCLEOTIDE SEQUENCE</scope>
    <source>
        <strain evidence="2">CCFEE 5312</strain>
    </source>
</reference>
<feature type="compositionally biased region" description="Basic and acidic residues" evidence="1">
    <location>
        <begin position="153"/>
        <end position="163"/>
    </location>
</feature>
<evidence type="ECO:0000313" key="3">
    <source>
        <dbReference type="Proteomes" id="UP001271007"/>
    </source>
</evidence>